<evidence type="ECO:0000256" key="3">
    <source>
        <dbReference type="ARBA" id="ARBA00022989"/>
    </source>
</evidence>
<evidence type="ECO:0000259" key="6">
    <source>
        <dbReference type="Pfam" id="PF04932"/>
    </source>
</evidence>
<dbReference type="RefSeq" id="WP_213495023.1">
    <property type="nucleotide sequence ID" value="NZ_CP074694.1"/>
</dbReference>
<name>A0A8E6B4E3_9BACT</name>
<dbReference type="PANTHER" id="PTHR37422:SF21">
    <property type="entry name" value="EXOQ-LIKE PROTEIN"/>
    <property type="match status" value="1"/>
</dbReference>
<dbReference type="Proteomes" id="UP000676194">
    <property type="component" value="Chromosome"/>
</dbReference>
<keyword evidence="8" id="KW-1185">Reference proteome</keyword>
<feature type="transmembrane region" description="Helical" evidence="5">
    <location>
        <begin position="117"/>
        <end position="134"/>
    </location>
</feature>
<proteinExistence type="predicted"/>
<feature type="transmembrane region" description="Helical" evidence="5">
    <location>
        <begin position="50"/>
        <end position="67"/>
    </location>
</feature>
<dbReference type="AlphaFoldDB" id="A0A8E6B4E3"/>
<evidence type="ECO:0000256" key="1">
    <source>
        <dbReference type="ARBA" id="ARBA00004141"/>
    </source>
</evidence>
<accession>A0A8E6B4E3</accession>
<sequence>MVKLALLALITFIGISGSLSSTPFIGVSVYYLFATLRPQYLWEWDLPQGIQWSFYVAMAAIFGTFVWKVGEWIQTGRRQRLPSPPHVLAHGFFFLFAIWIVITYFTAEDQQVAQEAFIEYLKIFVMYGVATVVITTIRQIWILYLIVTGSLCYIALEMNQIYHIQGYLKVYRTGFGGLDNNGAGLMLAMGVPLCLFAWDGIRHWSRWGFLLMIPVIIEAVLTSFSRGAMVSILASVPLYFLRCTRKRQLAVMMTGLAIVVLALAGNEVRERFFSVEKFQSDDSANSRLTSWAIAWQMANEHPFFGFGIRNSNRYTFSYGADMDGRTIHSQYLQIAADSGLMALGLYLLAITSFAFAVRAARKTVLAQKQPDTELTYDQRLTILMANGVESAILVFCVGGVFLSLENFELPYVMMLLGAQLWAVTKAKEYRNSVNPLAEVYSQLARQLPPKIVRSTASPKAG</sequence>
<dbReference type="KEGG" id="tsph:KIH39_20175"/>
<feature type="transmembrane region" description="Helical" evidence="5">
    <location>
        <begin position="141"/>
        <end position="162"/>
    </location>
</feature>
<organism evidence="7 8">
    <name type="scientific">Telmatocola sphagniphila</name>
    <dbReference type="NCBI Taxonomy" id="1123043"/>
    <lineage>
        <taxon>Bacteria</taxon>
        <taxon>Pseudomonadati</taxon>
        <taxon>Planctomycetota</taxon>
        <taxon>Planctomycetia</taxon>
        <taxon>Gemmatales</taxon>
        <taxon>Gemmataceae</taxon>
    </lineage>
</organism>
<dbReference type="InterPro" id="IPR007016">
    <property type="entry name" value="O-antigen_ligase-rel_domated"/>
</dbReference>
<keyword evidence="4 5" id="KW-0472">Membrane</keyword>
<protein>
    <submittedName>
        <fullName evidence="7">O-antigen ligase family protein</fullName>
    </submittedName>
</protein>
<evidence type="ECO:0000313" key="8">
    <source>
        <dbReference type="Proteomes" id="UP000676194"/>
    </source>
</evidence>
<dbReference type="GO" id="GO:0016874">
    <property type="term" value="F:ligase activity"/>
    <property type="evidence" value="ECO:0007669"/>
    <property type="project" value="UniProtKB-KW"/>
</dbReference>
<dbReference type="InterPro" id="IPR051533">
    <property type="entry name" value="WaaL-like"/>
</dbReference>
<dbReference type="PANTHER" id="PTHR37422">
    <property type="entry name" value="TEICHURONIC ACID BIOSYNTHESIS PROTEIN TUAE"/>
    <property type="match status" value="1"/>
</dbReference>
<keyword evidence="2 5" id="KW-0812">Transmembrane</keyword>
<feature type="transmembrane region" description="Helical" evidence="5">
    <location>
        <begin position="340"/>
        <end position="360"/>
    </location>
</feature>
<keyword evidence="7" id="KW-0436">Ligase</keyword>
<feature type="transmembrane region" description="Helical" evidence="5">
    <location>
        <begin position="87"/>
        <end position="105"/>
    </location>
</feature>
<keyword evidence="3 5" id="KW-1133">Transmembrane helix</keyword>
<dbReference type="Pfam" id="PF04932">
    <property type="entry name" value="Wzy_C"/>
    <property type="match status" value="1"/>
</dbReference>
<feature type="transmembrane region" description="Helical" evidence="5">
    <location>
        <begin position="182"/>
        <end position="201"/>
    </location>
</feature>
<evidence type="ECO:0000256" key="2">
    <source>
        <dbReference type="ARBA" id="ARBA00022692"/>
    </source>
</evidence>
<evidence type="ECO:0000313" key="7">
    <source>
        <dbReference type="EMBL" id="QVL31142.1"/>
    </source>
</evidence>
<evidence type="ECO:0000256" key="4">
    <source>
        <dbReference type="ARBA" id="ARBA00023136"/>
    </source>
</evidence>
<dbReference type="EMBL" id="CP074694">
    <property type="protein sequence ID" value="QVL31142.1"/>
    <property type="molecule type" value="Genomic_DNA"/>
</dbReference>
<feature type="transmembrane region" description="Helical" evidence="5">
    <location>
        <begin position="249"/>
        <end position="268"/>
    </location>
</feature>
<feature type="transmembrane region" description="Helical" evidence="5">
    <location>
        <begin position="380"/>
        <end position="404"/>
    </location>
</feature>
<feature type="transmembrane region" description="Helical" evidence="5">
    <location>
        <begin position="208"/>
        <end position="229"/>
    </location>
</feature>
<comment type="subcellular location">
    <subcellularLocation>
        <location evidence="1">Membrane</location>
        <topology evidence="1">Multi-pass membrane protein</topology>
    </subcellularLocation>
</comment>
<evidence type="ECO:0000256" key="5">
    <source>
        <dbReference type="SAM" id="Phobius"/>
    </source>
</evidence>
<gene>
    <name evidence="7" type="ORF">KIH39_20175</name>
</gene>
<reference evidence="7" key="1">
    <citation type="submission" date="2021-05" db="EMBL/GenBank/DDBJ databases">
        <title>Complete genome sequence of the cellulolytic planctomycete Telmatocola sphagniphila SP2T and characterization of the first cellulase from planctomycetes.</title>
        <authorList>
            <person name="Rakitin A.L."/>
            <person name="Beletsky A.V."/>
            <person name="Naumoff D.G."/>
            <person name="Kulichevskaya I.S."/>
            <person name="Mardanov A.V."/>
            <person name="Ravin N.V."/>
            <person name="Dedysh S.N."/>
        </authorList>
    </citation>
    <scope>NUCLEOTIDE SEQUENCE</scope>
    <source>
        <strain evidence="7">SP2T</strain>
    </source>
</reference>
<feature type="domain" description="O-antigen ligase-related" evidence="6">
    <location>
        <begin position="219"/>
        <end position="347"/>
    </location>
</feature>
<dbReference type="GO" id="GO:0016020">
    <property type="term" value="C:membrane"/>
    <property type="evidence" value="ECO:0007669"/>
    <property type="project" value="UniProtKB-SubCell"/>
</dbReference>